<dbReference type="PANTHER" id="PTHR31860">
    <property type="entry name" value="HEAT-INDUCIBLE TRANSCRIPTION REPRESSOR (DUF639)-RELATED"/>
    <property type="match status" value="1"/>
</dbReference>
<gene>
    <name evidence="2" type="ORF">ANE_LOCUS11294</name>
</gene>
<dbReference type="OrthoDB" id="2016709at2759"/>
<keyword evidence="1" id="KW-0472">Membrane</keyword>
<comment type="caution">
    <text evidence="2">The sequence shown here is derived from an EMBL/GenBank/DDBJ whole genome shotgun (WGS) entry which is preliminary data.</text>
</comment>
<evidence type="ECO:0000256" key="1">
    <source>
        <dbReference type="SAM" id="Phobius"/>
    </source>
</evidence>
<feature type="transmembrane region" description="Helical" evidence="1">
    <location>
        <begin position="622"/>
        <end position="647"/>
    </location>
</feature>
<feature type="transmembrane region" description="Helical" evidence="1">
    <location>
        <begin position="537"/>
        <end position="556"/>
    </location>
</feature>
<keyword evidence="1" id="KW-0812">Transmembrane</keyword>
<dbReference type="EMBL" id="CABITT030000004">
    <property type="protein sequence ID" value="VVB00850.1"/>
    <property type="molecule type" value="Genomic_DNA"/>
</dbReference>
<dbReference type="AlphaFoldDB" id="A0A565BGV0"/>
<keyword evidence="1" id="KW-1133">Transmembrane helix</keyword>
<dbReference type="Pfam" id="PF04842">
    <property type="entry name" value="DUF639"/>
    <property type="match status" value="1"/>
</dbReference>
<keyword evidence="3" id="KW-1185">Reference proteome</keyword>
<protein>
    <recommendedName>
        <fullName evidence="4">GRAM domain-containing protein</fullName>
    </recommendedName>
</protein>
<organism evidence="2 3">
    <name type="scientific">Arabis nemorensis</name>
    <dbReference type="NCBI Taxonomy" id="586526"/>
    <lineage>
        <taxon>Eukaryota</taxon>
        <taxon>Viridiplantae</taxon>
        <taxon>Streptophyta</taxon>
        <taxon>Embryophyta</taxon>
        <taxon>Tracheophyta</taxon>
        <taxon>Spermatophyta</taxon>
        <taxon>Magnoliopsida</taxon>
        <taxon>eudicotyledons</taxon>
        <taxon>Gunneridae</taxon>
        <taxon>Pentapetalae</taxon>
        <taxon>rosids</taxon>
        <taxon>malvids</taxon>
        <taxon>Brassicales</taxon>
        <taxon>Brassicaceae</taxon>
        <taxon>Arabideae</taxon>
        <taxon>Arabis</taxon>
    </lineage>
</organism>
<reference evidence="2" key="1">
    <citation type="submission" date="2019-07" db="EMBL/GenBank/DDBJ databases">
        <authorList>
            <person name="Dittberner H."/>
        </authorList>
    </citation>
    <scope>NUCLEOTIDE SEQUENCE [LARGE SCALE GENOMIC DNA]</scope>
</reference>
<dbReference type="InterPro" id="IPR006927">
    <property type="entry name" value="DUF639"/>
</dbReference>
<proteinExistence type="predicted"/>
<sequence length="693" mass="77582">MSSKTRNVLEGLVKDSSLKWLLGKQSSFDEEIDEIENSPSSGSNWIPELSPVANVVIRRCSKILGVSVIELQDSFKQEASESVKQLLVYARNFLEYCCFRALALSVGVTGHLADKMFRRLTFDMMVAWEVPSASSQKLLSVDEDPTVGLEAFSRIAPAVPIIADVIICENLFGLLASSSNGFRLQFSVYDKYLYGLERAIKKMKSQSESSLLSGVRSKGEKILEVDGTVTTQPVLEHIGISTWPGRLILTDHSLYFEAIKVVSFDTPKCYSLSEDLKQVIKPELTGPWGTRLFDKAVSYKSISLPEPVVMEFPELKGHTRRDYWLAIIREVFYVHKYINKFKIKSGVAKDEAISKAVLGILRVQAIQELGLTTPVHYENLLPFNLCDQLPGGDLILETLAEMSSSRVLDRTNKAKDIGRLQSISASDMVSQLGLVFGSSPKGSSSSLVVGEVVVGDVNPLERAIMQSRKNYEKVVLAQETVNGVKVDGIETNLAVMKELLLPVMEIGNWLLSLGYWDDPLKSFAFCLFSTFIIYRGWIGYVFATAFIFLSGFMVLTRCFSNREKSMIELKVIAPPPMNTMEQLLAVQNAISQLEEIVQDANIVLLKLRALLLSLFPQATEKFAAAIVIAATMMVLVPWNSLMLVLFLELFTRYSPPRRPSTERLIRRLKEWWFSIPAAPVVLEQNIDINKKRK</sequence>
<evidence type="ECO:0000313" key="3">
    <source>
        <dbReference type="Proteomes" id="UP000489600"/>
    </source>
</evidence>
<name>A0A565BGV0_9BRAS</name>
<accession>A0A565BGV0</accession>
<evidence type="ECO:0008006" key="4">
    <source>
        <dbReference type="Google" id="ProtNLM"/>
    </source>
</evidence>
<evidence type="ECO:0000313" key="2">
    <source>
        <dbReference type="EMBL" id="VVB00850.1"/>
    </source>
</evidence>
<dbReference type="Proteomes" id="UP000489600">
    <property type="component" value="Unassembled WGS sequence"/>
</dbReference>
<dbReference type="PANTHER" id="PTHR31860:SF6">
    <property type="entry name" value="HEAT-INDUCIBLE TRANSCRIPTION REPRESSOR (DUF639)"/>
    <property type="match status" value="1"/>
</dbReference>